<reference evidence="1" key="1">
    <citation type="journal article" date="2019" name="Sci. Rep.">
        <title>Draft genome of Tanacetum cinerariifolium, the natural source of mosquito coil.</title>
        <authorList>
            <person name="Yamashiro T."/>
            <person name="Shiraishi A."/>
            <person name="Satake H."/>
            <person name="Nakayama K."/>
        </authorList>
    </citation>
    <scope>NUCLEOTIDE SEQUENCE</scope>
</reference>
<dbReference type="AlphaFoldDB" id="A0A699L2X2"/>
<sequence length="125" mass="13614">HTTGRDDDIVHTEMIVKDASNVVVEKAKKLPFSLYCLPIVPSQSPCILTTSNHSLTLCHTSQPSINLSWLNGALSLVQKYASNVAVEKAKKLKQKRKAAGDASGSTLLPKKLREDYHAETSSAIK</sequence>
<evidence type="ECO:0000313" key="1">
    <source>
        <dbReference type="EMBL" id="GFB21024.1"/>
    </source>
</evidence>
<feature type="non-terminal residue" evidence="1">
    <location>
        <position position="1"/>
    </location>
</feature>
<dbReference type="EMBL" id="BKCJ010576185">
    <property type="protein sequence ID" value="GFB21024.1"/>
    <property type="molecule type" value="Genomic_DNA"/>
</dbReference>
<proteinExistence type="predicted"/>
<name>A0A699L2X2_TANCI</name>
<protein>
    <submittedName>
        <fullName evidence="1">Uncharacterized protein</fullName>
    </submittedName>
</protein>
<organism evidence="1">
    <name type="scientific">Tanacetum cinerariifolium</name>
    <name type="common">Dalmatian daisy</name>
    <name type="synonym">Chrysanthemum cinerariifolium</name>
    <dbReference type="NCBI Taxonomy" id="118510"/>
    <lineage>
        <taxon>Eukaryota</taxon>
        <taxon>Viridiplantae</taxon>
        <taxon>Streptophyta</taxon>
        <taxon>Embryophyta</taxon>
        <taxon>Tracheophyta</taxon>
        <taxon>Spermatophyta</taxon>
        <taxon>Magnoliopsida</taxon>
        <taxon>eudicotyledons</taxon>
        <taxon>Gunneridae</taxon>
        <taxon>Pentapetalae</taxon>
        <taxon>asterids</taxon>
        <taxon>campanulids</taxon>
        <taxon>Asterales</taxon>
        <taxon>Asteraceae</taxon>
        <taxon>Asteroideae</taxon>
        <taxon>Anthemideae</taxon>
        <taxon>Anthemidinae</taxon>
        <taxon>Tanacetum</taxon>
    </lineage>
</organism>
<comment type="caution">
    <text evidence="1">The sequence shown here is derived from an EMBL/GenBank/DDBJ whole genome shotgun (WGS) entry which is preliminary data.</text>
</comment>
<accession>A0A699L2X2</accession>
<gene>
    <name evidence="1" type="ORF">Tci_692995</name>
</gene>